<gene>
    <name evidence="2" type="ORF">EFY87_08320</name>
</gene>
<sequence>MSVLVLNAGYEPLHTVSVKHAMNMLWRGVATVEEAHPEETFGPFPKPTVLRLLRYVKMTWAYAKRGGLKLTEESVKITWEQFSRGTPVYSQAGVLKRDHGQCGYCGLPVATTMDHVLPKSRGGATDWENAVAACVPCNQRKADRTPEEAGMPLLWEPFVPTREDLAW</sequence>
<dbReference type="EMBL" id="RJJQ01000007">
    <property type="protein sequence ID" value="RNI22812.1"/>
    <property type="molecule type" value="Genomic_DNA"/>
</dbReference>
<dbReference type="Pfam" id="PF01844">
    <property type="entry name" value="HNH"/>
    <property type="match status" value="1"/>
</dbReference>
<keyword evidence="2" id="KW-0378">Hydrolase</keyword>
<dbReference type="CDD" id="cd00085">
    <property type="entry name" value="HNHc"/>
    <property type="match status" value="1"/>
</dbReference>
<organism evidence="2 3">
    <name type="scientific">Flexivirga caeni</name>
    <dbReference type="NCBI Taxonomy" id="2294115"/>
    <lineage>
        <taxon>Bacteria</taxon>
        <taxon>Bacillati</taxon>
        <taxon>Actinomycetota</taxon>
        <taxon>Actinomycetes</taxon>
        <taxon>Micrococcales</taxon>
        <taxon>Dermacoccaceae</taxon>
        <taxon>Flexivirga</taxon>
    </lineage>
</organism>
<dbReference type="GO" id="GO:0008270">
    <property type="term" value="F:zinc ion binding"/>
    <property type="evidence" value="ECO:0007669"/>
    <property type="project" value="InterPro"/>
</dbReference>
<dbReference type="GO" id="GO:0004519">
    <property type="term" value="F:endonuclease activity"/>
    <property type="evidence" value="ECO:0007669"/>
    <property type="project" value="UniProtKB-KW"/>
</dbReference>
<protein>
    <submittedName>
        <fullName evidence="2">HNH endonuclease</fullName>
    </submittedName>
</protein>
<name>A0A3M9MB66_9MICO</name>
<dbReference type="Gene3D" id="1.10.30.50">
    <property type="match status" value="1"/>
</dbReference>
<keyword evidence="3" id="KW-1185">Reference proteome</keyword>
<evidence type="ECO:0000313" key="3">
    <source>
        <dbReference type="Proteomes" id="UP000271678"/>
    </source>
</evidence>
<keyword evidence="2" id="KW-0255">Endonuclease</keyword>
<dbReference type="InterPro" id="IPR052892">
    <property type="entry name" value="NA-targeting_endonuclease"/>
</dbReference>
<evidence type="ECO:0000259" key="1">
    <source>
        <dbReference type="SMART" id="SM00507"/>
    </source>
</evidence>
<comment type="caution">
    <text evidence="2">The sequence shown here is derived from an EMBL/GenBank/DDBJ whole genome shotgun (WGS) entry which is preliminary data.</text>
</comment>
<feature type="domain" description="HNH nuclease" evidence="1">
    <location>
        <begin position="89"/>
        <end position="139"/>
    </location>
</feature>
<dbReference type="InterPro" id="IPR003615">
    <property type="entry name" value="HNH_nuc"/>
</dbReference>
<dbReference type="AlphaFoldDB" id="A0A3M9MB66"/>
<dbReference type="PANTHER" id="PTHR33877:SF2">
    <property type="entry name" value="OS07G0170200 PROTEIN"/>
    <property type="match status" value="1"/>
</dbReference>
<dbReference type="InterPro" id="IPR002711">
    <property type="entry name" value="HNH"/>
</dbReference>
<reference evidence="2 3" key="1">
    <citation type="submission" date="2018-11" db="EMBL/GenBank/DDBJ databases">
        <title>Draft genome of Simplicispira Flexivirga sp. BO-16.</title>
        <authorList>
            <person name="Im W.T."/>
        </authorList>
    </citation>
    <scope>NUCLEOTIDE SEQUENCE [LARGE SCALE GENOMIC DNA]</scope>
    <source>
        <strain evidence="2 3">BO-16</strain>
    </source>
</reference>
<dbReference type="RefSeq" id="WP_123271013.1">
    <property type="nucleotide sequence ID" value="NZ_RJJQ01000007.1"/>
</dbReference>
<dbReference type="SMART" id="SM00507">
    <property type="entry name" value="HNHc"/>
    <property type="match status" value="1"/>
</dbReference>
<dbReference type="GO" id="GO:0003676">
    <property type="term" value="F:nucleic acid binding"/>
    <property type="evidence" value="ECO:0007669"/>
    <property type="project" value="InterPro"/>
</dbReference>
<keyword evidence="2" id="KW-0540">Nuclease</keyword>
<proteinExistence type="predicted"/>
<dbReference type="PANTHER" id="PTHR33877">
    <property type="entry name" value="SLL1193 PROTEIN"/>
    <property type="match status" value="1"/>
</dbReference>
<accession>A0A3M9MB66</accession>
<dbReference type="OrthoDB" id="9802901at2"/>
<evidence type="ECO:0000313" key="2">
    <source>
        <dbReference type="EMBL" id="RNI22812.1"/>
    </source>
</evidence>
<dbReference type="Proteomes" id="UP000271678">
    <property type="component" value="Unassembled WGS sequence"/>
</dbReference>